<feature type="transmembrane region" description="Helical" evidence="8">
    <location>
        <begin position="763"/>
        <end position="788"/>
    </location>
</feature>
<organism evidence="10 11">
    <name type="scientific">Spongiibacter nanhainus</name>
    <dbReference type="NCBI Taxonomy" id="2794344"/>
    <lineage>
        <taxon>Bacteria</taxon>
        <taxon>Pseudomonadati</taxon>
        <taxon>Pseudomonadota</taxon>
        <taxon>Gammaproteobacteria</taxon>
        <taxon>Cellvibrionales</taxon>
        <taxon>Spongiibacteraceae</taxon>
        <taxon>Spongiibacter</taxon>
    </lineage>
</organism>
<dbReference type="PROSITE" id="PS50156">
    <property type="entry name" value="SSD"/>
    <property type="match status" value="2"/>
</dbReference>
<feature type="transmembrane region" description="Helical" evidence="8">
    <location>
        <begin position="355"/>
        <end position="373"/>
    </location>
</feature>
<accession>A0A7T4QXS6</accession>
<gene>
    <name evidence="10" type="ORF">I6N98_09380</name>
</gene>
<evidence type="ECO:0000256" key="2">
    <source>
        <dbReference type="ARBA" id="ARBA00010157"/>
    </source>
</evidence>
<evidence type="ECO:0000259" key="9">
    <source>
        <dbReference type="PROSITE" id="PS50156"/>
    </source>
</evidence>
<sequence length="800" mass="88685">MPVLYSRPWLVVAAALIITLFFAVQSRHFEINASADTLVSEGNALYIQSQKNNQAFSPEEFLILAYQPNDGDVFSAASQQDIAEISQRLTEIPRVASVRSILSVPLLQAGSVDLSADVDPTALTQQRLQLSQKELKRIFRDHPIYEGLIVNAEQTVSGIQILFKENTTLTQLNRDVLALREKRLDDSLSDDEQARLSSLEAQQTALEKKLRKTRNREVEQIRTIIAEYRDSASIYLGGGHALAYQLIDIVHQDLKVFGSAIAAAIAVLMLVIFRQWRWLLIAGLCCTASTVISTGAFAMLGLKATVISANFIALLLIMTLAIVIHLIVQYREEVSAAPDASQKELVQLTMAHKRAPCFFAGLTTSIGFASLMLSDIKPVWSFGLMMVMAMIITLAATLLLFPALLLLFDRESPRLPGKLFQWPLKASIHLSLRRGSVVIVTGLVMLVLTVIGAMRLSVENSFINYFNSDTQVYRELAFIDQHFGGSTPLDIIYTPQTQNTEGGDQSLPLRAVSVQQTHRIQDMLDRQQAMGTTLSVVNFTRLARALNNDRPITEYELAAVYWTLDDAIRKDLLGSFFVDEPPRLRINARVQDSTEGLNREQLLKDIHSGMEELGIPDSQYQLSNLFVLYQAMLEQLFESQILTLGAVLVVLTLVFWAVFRSLRLAILAMVPNVISTLAVLGVMGWFSIPLDFMTMTIAAIAMGIAVDDTIHLVHRFLSERRSAAVDQAITRALNSVGYALIYTSTIIALGFVLLVGSDFVPSMMFGLLTALAVMMALIVNLTLLPALLKQFMAKPEYLNG</sequence>
<dbReference type="Pfam" id="PF02460">
    <property type="entry name" value="Patched"/>
    <property type="match status" value="1"/>
</dbReference>
<dbReference type="Pfam" id="PF03176">
    <property type="entry name" value="MMPL"/>
    <property type="match status" value="1"/>
</dbReference>
<feature type="transmembrane region" description="Helical" evidence="8">
    <location>
        <begin position="256"/>
        <end position="273"/>
    </location>
</feature>
<reference evidence="10 11" key="1">
    <citation type="submission" date="2020-12" db="EMBL/GenBank/DDBJ databases">
        <authorList>
            <person name="Shan Y."/>
        </authorList>
    </citation>
    <scope>NUCLEOTIDE SEQUENCE [LARGE SCALE GENOMIC DNA]</scope>
    <source>
        <strain evidence="11">csc3.9</strain>
    </source>
</reference>
<keyword evidence="11" id="KW-1185">Reference proteome</keyword>
<dbReference type="RefSeq" id="WP_198568137.1">
    <property type="nucleotide sequence ID" value="NZ_CP066167.1"/>
</dbReference>
<feature type="transmembrane region" description="Helical" evidence="8">
    <location>
        <begin position="306"/>
        <end position="328"/>
    </location>
</feature>
<feature type="transmembrane region" description="Helical" evidence="8">
    <location>
        <begin position="278"/>
        <end position="300"/>
    </location>
</feature>
<proteinExistence type="inferred from homology"/>
<name>A0A7T4QXS6_9GAMM</name>
<feature type="transmembrane region" description="Helical" evidence="8">
    <location>
        <begin position="437"/>
        <end position="458"/>
    </location>
</feature>
<dbReference type="PANTHER" id="PTHR33406:SF6">
    <property type="entry name" value="MEMBRANE PROTEIN YDGH-RELATED"/>
    <property type="match status" value="1"/>
</dbReference>
<dbReference type="AlphaFoldDB" id="A0A7T4QXS6"/>
<dbReference type="PANTHER" id="PTHR33406">
    <property type="entry name" value="MEMBRANE PROTEIN MJ1562-RELATED"/>
    <property type="match status" value="1"/>
</dbReference>
<comment type="subcellular location">
    <subcellularLocation>
        <location evidence="1">Cell membrane</location>
        <topology evidence="1">Multi-pass membrane protein</topology>
    </subcellularLocation>
</comment>
<dbReference type="Gene3D" id="1.20.1640.10">
    <property type="entry name" value="Multidrug efflux transporter AcrB transmembrane domain"/>
    <property type="match status" value="2"/>
</dbReference>
<evidence type="ECO:0000256" key="8">
    <source>
        <dbReference type="SAM" id="Phobius"/>
    </source>
</evidence>
<evidence type="ECO:0000313" key="10">
    <source>
        <dbReference type="EMBL" id="QQD16617.1"/>
    </source>
</evidence>
<feature type="transmembrane region" description="Helical" evidence="8">
    <location>
        <begin position="641"/>
        <end position="659"/>
    </location>
</feature>
<feature type="transmembrane region" description="Helical" evidence="8">
    <location>
        <begin position="379"/>
        <end position="408"/>
    </location>
</feature>
<feature type="transmembrane region" description="Helical" evidence="8">
    <location>
        <begin position="666"/>
        <end position="686"/>
    </location>
</feature>
<dbReference type="InterPro" id="IPR000731">
    <property type="entry name" value="SSD"/>
</dbReference>
<keyword evidence="3" id="KW-1003">Cell membrane</keyword>
<evidence type="ECO:0000256" key="1">
    <source>
        <dbReference type="ARBA" id="ARBA00004651"/>
    </source>
</evidence>
<evidence type="ECO:0000256" key="4">
    <source>
        <dbReference type="ARBA" id="ARBA00022692"/>
    </source>
</evidence>
<dbReference type="EMBL" id="CP066167">
    <property type="protein sequence ID" value="QQD16617.1"/>
    <property type="molecule type" value="Genomic_DNA"/>
</dbReference>
<evidence type="ECO:0000313" key="11">
    <source>
        <dbReference type="Proteomes" id="UP000596063"/>
    </source>
</evidence>
<dbReference type="SUPFAM" id="SSF82866">
    <property type="entry name" value="Multidrug efflux transporter AcrB transmembrane domain"/>
    <property type="match status" value="2"/>
</dbReference>
<feature type="transmembrane region" description="Helical" evidence="8">
    <location>
        <begin position="692"/>
        <end position="714"/>
    </location>
</feature>
<dbReference type="InterPro" id="IPR004869">
    <property type="entry name" value="MMPL_dom"/>
</dbReference>
<keyword evidence="7" id="KW-0175">Coiled coil</keyword>
<dbReference type="KEGG" id="snan:I6N98_09380"/>
<keyword evidence="5 8" id="KW-1133">Transmembrane helix</keyword>
<dbReference type="InterPro" id="IPR003392">
    <property type="entry name" value="PTHD_SSD"/>
</dbReference>
<feature type="domain" description="SSD" evidence="9">
    <location>
        <begin position="664"/>
        <end position="790"/>
    </location>
</feature>
<evidence type="ECO:0000256" key="6">
    <source>
        <dbReference type="ARBA" id="ARBA00023136"/>
    </source>
</evidence>
<dbReference type="GO" id="GO:0005886">
    <property type="term" value="C:plasma membrane"/>
    <property type="evidence" value="ECO:0007669"/>
    <property type="project" value="UniProtKB-SubCell"/>
</dbReference>
<keyword evidence="4 8" id="KW-0812">Transmembrane</keyword>
<feature type="transmembrane region" description="Helical" evidence="8">
    <location>
        <begin position="735"/>
        <end position="757"/>
    </location>
</feature>
<comment type="similarity">
    <text evidence="2">Belongs to the resistance-nodulation-cell division (RND) (TC 2.A.6) family. MmpL subfamily.</text>
</comment>
<protein>
    <submittedName>
        <fullName evidence="10">MMPL family transporter</fullName>
    </submittedName>
</protein>
<evidence type="ECO:0000256" key="7">
    <source>
        <dbReference type="SAM" id="Coils"/>
    </source>
</evidence>
<feature type="coiled-coil region" evidence="7">
    <location>
        <begin position="189"/>
        <end position="216"/>
    </location>
</feature>
<evidence type="ECO:0000256" key="3">
    <source>
        <dbReference type="ARBA" id="ARBA00022475"/>
    </source>
</evidence>
<keyword evidence="6 8" id="KW-0472">Membrane</keyword>
<evidence type="ECO:0000256" key="5">
    <source>
        <dbReference type="ARBA" id="ARBA00022989"/>
    </source>
</evidence>
<dbReference type="Proteomes" id="UP000596063">
    <property type="component" value="Chromosome"/>
</dbReference>
<feature type="domain" description="SSD" evidence="9">
    <location>
        <begin position="289"/>
        <end position="407"/>
    </location>
</feature>
<dbReference type="InterPro" id="IPR050545">
    <property type="entry name" value="Mycobact_MmpL"/>
</dbReference>